<dbReference type="Gene3D" id="3.40.720.10">
    <property type="entry name" value="Alkaline Phosphatase, subunit A"/>
    <property type="match status" value="1"/>
</dbReference>
<dbReference type="PROSITE" id="PS51257">
    <property type="entry name" value="PROKAR_LIPOPROTEIN"/>
    <property type="match status" value="1"/>
</dbReference>
<accession>X1PSC5</accession>
<dbReference type="NCBIfam" id="TIGR01409">
    <property type="entry name" value="TAT_signal_seq"/>
    <property type="match status" value="1"/>
</dbReference>
<evidence type="ECO:0000313" key="1">
    <source>
        <dbReference type="EMBL" id="GAI41970.1"/>
    </source>
</evidence>
<sequence>MMTLTRRQFIKTTVAVMPVAVTGCQLFTSQPSVKRPPNIVFVLTDQWRAQATGYGGDPNVKTPNLDALASRSINFEN</sequence>
<dbReference type="AlphaFoldDB" id="X1PSC5"/>
<comment type="caution">
    <text evidence="1">The sequence shown here is derived from an EMBL/GenBank/DDBJ whole genome shotgun (WGS) entry which is preliminary data.</text>
</comment>
<dbReference type="SUPFAM" id="SSF53649">
    <property type="entry name" value="Alkaline phosphatase-like"/>
    <property type="match status" value="1"/>
</dbReference>
<name>X1PSC5_9ZZZZ</name>
<dbReference type="InterPro" id="IPR019546">
    <property type="entry name" value="TAT_signal_bac_arc"/>
</dbReference>
<reference evidence="1" key="1">
    <citation type="journal article" date="2014" name="Front. Microbiol.">
        <title>High frequency of phylogenetically diverse reductive dehalogenase-homologous genes in deep subseafloor sedimentary metagenomes.</title>
        <authorList>
            <person name="Kawai M."/>
            <person name="Futagami T."/>
            <person name="Toyoda A."/>
            <person name="Takaki Y."/>
            <person name="Nishi S."/>
            <person name="Hori S."/>
            <person name="Arai W."/>
            <person name="Tsubouchi T."/>
            <person name="Morono Y."/>
            <person name="Uchiyama I."/>
            <person name="Ito T."/>
            <person name="Fujiyama A."/>
            <person name="Inagaki F."/>
            <person name="Takami H."/>
        </authorList>
    </citation>
    <scope>NUCLEOTIDE SEQUENCE</scope>
    <source>
        <strain evidence="1">Expedition CK06-06</strain>
    </source>
</reference>
<dbReference type="EMBL" id="BARV01029171">
    <property type="protein sequence ID" value="GAI41970.1"/>
    <property type="molecule type" value="Genomic_DNA"/>
</dbReference>
<dbReference type="InterPro" id="IPR017850">
    <property type="entry name" value="Alkaline_phosphatase_core_sf"/>
</dbReference>
<gene>
    <name evidence="1" type="ORF">S06H3_46572</name>
</gene>
<evidence type="ECO:0008006" key="2">
    <source>
        <dbReference type="Google" id="ProtNLM"/>
    </source>
</evidence>
<feature type="non-terminal residue" evidence="1">
    <location>
        <position position="77"/>
    </location>
</feature>
<protein>
    <recommendedName>
        <fullName evidence="2">Sulfatase N-terminal domain-containing protein</fullName>
    </recommendedName>
</protein>
<organism evidence="1">
    <name type="scientific">marine sediment metagenome</name>
    <dbReference type="NCBI Taxonomy" id="412755"/>
    <lineage>
        <taxon>unclassified sequences</taxon>
        <taxon>metagenomes</taxon>
        <taxon>ecological metagenomes</taxon>
    </lineage>
</organism>
<proteinExistence type="predicted"/>